<gene>
    <name evidence="2" type="ORF">FNH09_02290</name>
</gene>
<organism evidence="2 3">
    <name type="scientific">Streptomyces adustus</name>
    <dbReference type="NCBI Taxonomy" id="1609272"/>
    <lineage>
        <taxon>Bacteria</taxon>
        <taxon>Bacillati</taxon>
        <taxon>Actinomycetota</taxon>
        <taxon>Actinomycetes</taxon>
        <taxon>Kitasatosporales</taxon>
        <taxon>Streptomycetaceae</taxon>
        <taxon>Streptomyces</taxon>
    </lineage>
</organism>
<keyword evidence="3" id="KW-1185">Reference proteome</keyword>
<reference evidence="2 3" key="1">
    <citation type="submission" date="2019-07" db="EMBL/GenBank/DDBJ databases">
        <title>New species of Amycolatopsis and Streptomyces.</title>
        <authorList>
            <person name="Duangmal K."/>
            <person name="Teo W.F.A."/>
            <person name="Lipun K."/>
        </authorList>
    </citation>
    <scope>NUCLEOTIDE SEQUENCE [LARGE SCALE GENOMIC DNA]</scope>
    <source>
        <strain evidence="2 3">NBRC 109810</strain>
    </source>
</reference>
<evidence type="ECO:0000313" key="3">
    <source>
        <dbReference type="Proteomes" id="UP000325849"/>
    </source>
</evidence>
<accession>A0A5N8V6D1</accession>
<proteinExistence type="predicted"/>
<keyword evidence="1" id="KW-0732">Signal</keyword>
<feature type="signal peptide" evidence="1">
    <location>
        <begin position="1"/>
        <end position="32"/>
    </location>
</feature>
<comment type="caution">
    <text evidence="2">The sequence shown here is derived from an EMBL/GenBank/DDBJ whole genome shotgun (WGS) entry which is preliminary data.</text>
</comment>
<dbReference type="RefSeq" id="WP_152884519.1">
    <property type="nucleotide sequence ID" value="NZ_VJZD01000004.1"/>
</dbReference>
<evidence type="ECO:0000313" key="2">
    <source>
        <dbReference type="EMBL" id="MPY30182.1"/>
    </source>
</evidence>
<sequence>MLSARIKKTVAGAGIAAALVVAGGGAASASTASGTVTICARGDYTSGIRVNSSTYIWAEPGKCASSSAAHTTVTVYAAFWDGVKEIGTEYNTGTFTVSTYGTESNFWHEG</sequence>
<evidence type="ECO:0008006" key="4">
    <source>
        <dbReference type="Google" id="ProtNLM"/>
    </source>
</evidence>
<evidence type="ECO:0000256" key="1">
    <source>
        <dbReference type="SAM" id="SignalP"/>
    </source>
</evidence>
<protein>
    <recommendedName>
        <fullName evidence="4">Lactococcin 972 family bacteriocin</fullName>
    </recommendedName>
</protein>
<dbReference type="EMBL" id="VJZD01000004">
    <property type="protein sequence ID" value="MPY30182.1"/>
    <property type="molecule type" value="Genomic_DNA"/>
</dbReference>
<name>A0A5N8V6D1_9ACTN</name>
<dbReference type="Proteomes" id="UP000325849">
    <property type="component" value="Unassembled WGS sequence"/>
</dbReference>
<dbReference type="AlphaFoldDB" id="A0A5N8V6D1"/>
<feature type="chain" id="PRO_5038336191" description="Lactococcin 972 family bacteriocin" evidence="1">
    <location>
        <begin position="33"/>
        <end position="110"/>
    </location>
</feature>